<dbReference type="InterPro" id="IPR015421">
    <property type="entry name" value="PyrdxlP-dep_Trfase_major"/>
</dbReference>
<gene>
    <name evidence="8" type="ORF">EH55_12315</name>
</gene>
<proteinExistence type="inferred from homology"/>
<evidence type="ECO:0000313" key="8">
    <source>
        <dbReference type="EMBL" id="KEJ93084.1"/>
    </source>
</evidence>
<protein>
    <submittedName>
        <fullName evidence="8">Aminotransferase</fullName>
    </submittedName>
</protein>
<evidence type="ECO:0000256" key="6">
    <source>
        <dbReference type="ARBA" id="ARBA00022898"/>
    </source>
</evidence>
<dbReference type="GO" id="GO:0030170">
    <property type="term" value="F:pyridoxal phosphate binding"/>
    <property type="evidence" value="ECO:0007669"/>
    <property type="project" value="InterPro"/>
</dbReference>
<dbReference type="FunFam" id="3.40.640.10:FF:000053">
    <property type="entry name" value="Aminotransferase, class I"/>
    <property type="match status" value="1"/>
</dbReference>
<evidence type="ECO:0000313" key="9">
    <source>
        <dbReference type="Proteomes" id="UP000027665"/>
    </source>
</evidence>
<dbReference type="CDD" id="cd00609">
    <property type="entry name" value="AAT_like"/>
    <property type="match status" value="1"/>
</dbReference>
<dbReference type="InterPro" id="IPR050859">
    <property type="entry name" value="Class-I_PLP-dep_aminotransf"/>
</dbReference>
<evidence type="ECO:0000256" key="4">
    <source>
        <dbReference type="ARBA" id="ARBA00022576"/>
    </source>
</evidence>
<keyword evidence="4 8" id="KW-0032">Aminotransferase</keyword>
<evidence type="ECO:0000256" key="3">
    <source>
        <dbReference type="ARBA" id="ARBA00011738"/>
    </source>
</evidence>
<keyword evidence="5 8" id="KW-0808">Transferase</keyword>
<comment type="similarity">
    <text evidence="2">Belongs to the class-I pyridoxal-phosphate-dependent aminotransferase family.</text>
</comment>
<name>A0A073ITK0_9BACT</name>
<dbReference type="EMBL" id="JMKI01000006">
    <property type="protein sequence ID" value="KEJ93084.1"/>
    <property type="molecule type" value="Genomic_DNA"/>
</dbReference>
<dbReference type="AlphaFoldDB" id="A0A073ITK0"/>
<evidence type="ECO:0000256" key="5">
    <source>
        <dbReference type="ARBA" id="ARBA00022679"/>
    </source>
</evidence>
<comment type="subunit">
    <text evidence="3">Homodimer.</text>
</comment>
<dbReference type="eggNOG" id="COG1167">
    <property type="taxonomic scope" value="Bacteria"/>
</dbReference>
<evidence type="ECO:0000259" key="7">
    <source>
        <dbReference type="Pfam" id="PF00155"/>
    </source>
</evidence>
<dbReference type="GO" id="GO:1901605">
    <property type="term" value="P:alpha-amino acid metabolic process"/>
    <property type="evidence" value="ECO:0007669"/>
    <property type="project" value="TreeGrafter"/>
</dbReference>
<keyword evidence="9" id="KW-1185">Reference proteome</keyword>
<organism evidence="8 9">
    <name type="scientific">Synergistes jonesii</name>
    <dbReference type="NCBI Taxonomy" id="2754"/>
    <lineage>
        <taxon>Bacteria</taxon>
        <taxon>Thermotogati</taxon>
        <taxon>Synergistota</taxon>
        <taxon>Synergistia</taxon>
        <taxon>Synergistales</taxon>
        <taxon>Synergistaceae</taxon>
        <taxon>Synergistes</taxon>
    </lineage>
</organism>
<dbReference type="InterPro" id="IPR004839">
    <property type="entry name" value="Aminotransferase_I/II_large"/>
</dbReference>
<accession>A0A073ITK0</accession>
<dbReference type="RefSeq" id="WP_037974432.1">
    <property type="nucleotide sequence ID" value="NZ_JAXDSK010000016.1"/>
</dbReference>
<dbReference type="Gene3D" id="3.40.640.10">
    <property type="entry name" value="Type I PLP-dependent aspartate aminotransferase-like (Major domain)"/>
    <property type="match status" value="1"/>
</dbReference>
<evidence type="ECO:0000256" key="1">
    <source>
        <dbReference type="ARBA" id="ARBA00001933"/>
    </source>
</evidence>
<dbReference type="GeneID" id="90982748"/>
<dbReference type="Gene3D" id="3.90.1150.10">
    <property type="entry name" value="Aspartate Aminotransferase, domain 1"/>
    <property type="match status" value="1"/>
</dbReference>
<dbReference type="InterPro" id="IPR015422">
    <property type="entry name" value="PyrdxlP-dep_Trfase_small"/>
</dbReference>
<reference evidence="8 9" key="1">
    <citation type="submission" date="2014-04" db="EMBL/GenBank/DDBJ databases">
        <title>Draft Genome Sequence of Synergistes jonesii.</title>
        <authorList>
            <person name="Coil D.A."/>
            <person name="Eisen J.A."/>
            <person name="Holland-Moritz H.E."/>
        </authorList>
    </citation>
    <scope>NUCLEOTIDE SEQUENCE [LARGE SCALE GENOMIC DNA]</scope>
    <source>
        <strain evidence="8 9">78-1</strain>
    </source>
</reference>
<dbReference type="PANTHER" id="PTHR42790:SF19">
    <property type="entry name" value="KYNURENINE_ALPHA-AMINOADIPATE AMINOTRANSFERASE, MITOCHONDRIAL"/>
    <property type="match status" value="1"/>
</dbReference>
<dbReference type="SUPFAM" id="SSF53383">
    <property type="entry name" value="PLP-dependent transferases"/>
    <property type="match status" value="1"/>
</dbReference>
<dbReference type="STRING" id="2754.EH55_12315"/>
<comment type="caution">
    <text evidence="8">The sequence shown here is derived from an EMBL/GenBank/DDBJ whole genome shotgun (WGS) entry which is preliminary data.</text>
</comment>
<dbReference type="OrthoDB" id="1360at2"/>
<keyword evidence="6" id="KW-0663">Pyridoxal phosphate</keyword>
<dbReference type="InterPro" id="IPR015424">
    <property type="entry name" value="PyrdxlP-dep_Trfase"/>
</dbReference>
<comment type="cofactor">
    <cofactor evidence="1">
        <name>pyridoxal 5'-phosphate</name>
        <dbReference type="ChEBI" id="CHEBI:597326"/>
    </cofactor>
</comment>
<dbReference type="Pfam" id="PF00155">
    <property type="entry name" value="Aminotran_1_2"/>
    <property type="match status" value="1"/>
</dbReference>
<dbReference type="PANTHER" id="PTHR42790">
    <property type="entry name" value="AMINOTRANSFERASE"/>
    <property type="match status" value="1"/>
</dbReference>
<dbReference type="Proteomes" id="UP000027665">
    <property type="component" value="Unassembled WGS sequence"/>
</dbReference>
<feature type="domain" description="Aminotransferase class I/classII large" evidence="7">
    <location>
        <begin position="48"/>
        <end position="394"/>
    </location>
</feature>
<sequence length="401" mass="44376">MSTVNWDARFSDIALNVKPSPIRALLKYTKTPGVISFAGGNPDPAVFPVAEFSEAAQILKREGRDVLQYGATQGYDPLKQYISKWMAARMGRETKLDEMLITTGSQEGMDLLCSVLLNDGDTIVVEGPTYPGALHAMRNRGARFLSVPCDKDGLCVDQLPGIIEEGRRNGHKIKFIYTIVNFQNPSGATLSTERRAKLLEIAGKYDLIVFEDDPYGHLRYSGEQKPTIFSMDKGGRVVYACSFSKILAPGTRVAWIVGAPEIIQKMVMIKQGTNLCTSVVAQALVYEYCRLGHLDGFLPKIVAHYAKKRDAMDKAFKKYLPSNTIYHTPDGGFFFWLQVPGVDSTKLFMKAIEKGVAFVTGPSFYPEAGKGADYMRTCFTFCQPDEIDEGAKRLAAAIKEL</sequence>
<dbReference type="GO" id="GO:0008483">
    <property type="term" value="F:transaminase activity"/>
    <property type="evidence" value="ECO:0007669"/>
    <property type="project" value="UniProtKB-KW"/>
</dbReference>
<evidence type="ECO:0000256" key="2">
    <source>
        <dbReference type="ARBA" id="ARBA00007441"/>
    </source>
</evidence>